<feature type="region of interest" description="Disordered" evidence="1">
    <location>
        <begin position="66"/>
        <end position="154"/>
    </location>
</feature>
<name>A0A9N9TCC3_DIABA</name>
<organism evidence="2 3">
    <name type="scientific">Diabrotica balteata</name>
    <name type="common">Banded cucumber beetle</name>
    <dbReference type="NCBI Taxonomy" id="107213"/>
    <lineage>
        <taxon>Eukaryota</taxon>
        <taxon>Metazoa</taxon>
        <taxon>Ecdysozoa</taxon>
        <taxon>Arthropoda</taxon>
        <taxon>Hexapoda</taxon>
        <taxon>Insecta</taxon>
        <taxon>Pterygota</taxon>
        <taxon>Neoptera</taxon>
        <taxon>Endopterygota</taxon>
        <taxon>Coleoptera</taxon>
        <taxon>Polyphaga</taxon>
        <taxon>Cucujiformia</taxon>
        <taxon>Chrysomeloidea</taxon>
        <taxon>Chrysomelidae</taxon>
        <taxon>Galerucinae</taxon>
        <taxon>Diabroticina</taxon>
        <taxon>Diabroticites</taxon>
        <taxon>Diabrotica</taxon>
    </lineage>
</organism>
<evidence type="ECO:0000313" key="2">
    <source>
        <dbReference type="EMBL" id="CAG9840759.1"/>
    </source>
</evidence>
<dbReference type="AlphaFoldDB" id="A0A9N9TCC3"/>
<gene>
    <name evidence="2" type="ORF">DIABBA_LOCUS13383</name>
</gene>
<dbReference type="EMBL" id="OU898284">
    <property type="protein sequence ID" value="CAG9840759.1"/>
    <property type="molecule type" value="Genomic_DNA"/>
</dbReference>
<evidence type="ECO:0000256" key="1">
    <source>
        <dbReference type="SAM" id="MobiDB-lite"/>
    </source>
</evidence>
<sequence length="154" mass="18062">MALNETAHEAANVPDLITSGINVNDMMYHIPYEFEVINEDVNNYFQDPFDNQGINVKSLSFELKDNSDPRFIPSQKEAYQQDDSEYSDEEQNKNNPDTRTAKKKRKKKTNSELWDKNVNKRKRMMGEEYVGYTRSKDGTVKDDTKRNKRMLLPK</sequence>
<feature type="compositionally biased region" description="Basic and acidic residues" evidence="1">
    <location>
        <begin position="134"/>
        <end position="145"/>
    </location>
</feature>
<reference evidence="2" key="1">
    <citation type="submission" date="2022-01" db="EMBL/GenBank/DDBJ databases">
        <authorList>
            <person name="King R."/>
        </authorList>
    </citation>
    <scope>NUCLEOTIDE SEQUENCE</scope>
</reference>
<dbReference type="OrthoDB" id="7367179at2759"/>
<dbReference type="Proteomes" id="UP001153709">
    <property type="component" value="Chromosome 9"/>
</dbReference>
<proteinExistence type="predicted"/>
<protein>
    <submittedName>
        <fullName evidence="2">Uncharacterized protein</fullName>
    </submittedName>
</protein>
<feature type="compositionally biased region" description="Basic and acidic residues" evidence="1">
    <location>
        <begin position="109"/>
        <end position="118"/>
    </location>
</feature>
<accession>A0A9N9TCC3</accession>
<keyword evidence="3" id="KW-1185">Reference proteome</keyword>
<feature type="compositionally biased region" description="Acidic residues" evidence="1">
    <location>
        <begin position="80"/>
        <end position="89"/>
    </location>
</feature>
<evidence type="ECO:0000313" key="3">
    <source>
        <dbReference type="Proteomes" id="UP001153709"/>
    </source>
</evidence>